<reference evidence="2" key="3">
    <citation type="submission" date="2024-02" db="UniProtKB">
        <authorList>
            <consortium name="WormBaseParasite"/>
        </authorList>
    </citation>
    <scope>IDENTIFICATION</scope>
    <source>
        <strain evidence="2">pt0022</strain>
    </source>
</reference>
<reference evidence="1" key="1">
    <citation type="submission" date="2015-03" db="EMBL/GenBank/DDBJ databases">
        <title>Wuchereria bancrofti Genome Sequencing Papua New Guinea Strain.</title>
        <authorList>
            <person name="Small S.T."/>
            <person name="Serre D."/>
            <person name="Zimmerman P.A."/>
        </authorList>
    </citation>
    <scope>NUCLEOTIDE SEQUENCE [LARGE SCALE GENOMIC DNA]</scope>
    <source>
        <strain evidence="1">pt0022</strain>
    </source>
</reference>
<dbReference type="Proteomes" id="UP000093561">
    <property type="component" value="Unassembled WGS sequence"/>
</dbReference>
<reference evidence="1" key="2">
    <citation type="journal article" date="2016" name="Mol. Ecol.">
        <title>Population genomics of the filarial nematode parasite Wuchereria bancrofti from mosquitoes.</title>
        <authorList>
            <person name="Small S.T."/>
            <person name="Reimer L.J."/>
            <person name="Tisch D.J."/>
            <person name="King C.L."/>
            <person name="Christensen B.M."/>
            <person name="Siba P.M."/>
            <person name="Kazura J.W."/>
            <person name="Serre D."/>
            <person name="Zimmerman P.A."/>
        </authorList>
    </citation>
    <scope>NUCLEOTIDE SEQUENCE</scope>
    <source>
        <strain evidence="1">pt0022</strain>
    </source>
</reference>
<dbReference type="WBParaSite" id="mrna-Wban_04770">
    <property type="protein sequence ID" value="mrna-Wban_04770"/>
    <property type="gene ID" value="Wban_04770"/>
</dbReference>
<dbReference type="AlphaFoldDB" id="A0AAF5PS17"/>
<evidence type="ECO:0000313" key="2">
    <source>
        <dbReference type="WBParaSite" id="mrna-Wban_04770"/>
    </source>
</evidence>
<sequence length="18" mass="2324">MIYHSYHYHIIYLVNYHG</sequence>
<proteinExistence type="predicted"/>
<evidence type="ECO:0000313" key="1">
    <source>
        <dbReference type="Proteomes" id="UP000093561"/>
    </source>
</evidence>
<name>A0AAF5PS17_WUCBA</name>
<protein>
    <submittedName>
        <fullName evidence="2">Uncharacterized protein</fullName>
    </submittedName>
</protein>
<organism evidence="1 2">
    <name type="scientific">Wuchereria bancrofti</name>
    <dbReference type="NCBI Taxonomy" id="6293"/>
    <lineage>
        <taxon>Eukaryota</taxon>
        <taxon>Metazoa</taxon>
        <taxon>Ecdysozoa</taxon>
        <taxon>Nematoda</taxon>
        <taxon>Chromadorea</taxon>
        <taxon>Rhabditida</taxon>
        <taxon>Spirurina</taxon>
        <taxon>Spiruromorpha</taxon>
        <taxon>Filarioidea</taxon>
        <taxon>Onchocercidae</taxon>
        <taxon>Wuchereria</taxon>
    </lineage>
</organism>
<accession>A0AAF5PS17</accession>